<feature type="transmembrane region" description="Helical" evidence="8">
    <location>
        <begin position="226"/>
        <end position="250"/>
    </location>
</feature>
<feature type="transmembrane region" description="Helical" evidence="8">
    <location>
        <begin position="142"/>
        <end position="166"/>
    </location>
</feature>
<dbReference type="Proteomes" id="UP001056201">
    <property type="component" value="Chromosome 2"/>
</dbReference>
<keyword evidence="8" id="KW-0997">Cell inner membrane</keyword>
<evidence type="ECO:0000256" key="7">
    <source>
        <dbReference type="ARBA" id="ARBA00023136"/>
    </source>
</evidence>
<feature type="domain" description="Major facilitator superfamily (MFS) profile" evidence="9">
    <location>
        <begin position="16"/>
        <end position="405"/>
    </location>
</feature>
<comment type="caution">
    <text evidence="8">Lacks conserved residue(s) required for the propagation of feature annotation.</text>
</comment>
<evidence type="ECO:0000256" key="4">
    <source>
        <dbReference type="ARBA" id="ARBA00022475"/>
    </source>
</evidence>
<evidence type="ECO:0000313" key="10">
    <source>
        <dbReference type="EMBL" id="URI10213.1"/>
    </source>
</evidence>
<dbReference type="InterPro" id="IPR011701">
    <property type="entry name" value="MFS"/>
</dbReference>
<evidence type="ECO:0000256" key="3">
    <source>
        <dbReference type="ARBA" id="ARBA00022448"/>
    </source>
</evidence>
<protein>
    <recommendedName>
        <fullName evidence="8">Bcr/CflA family efflux transporter</fullName>
    </recommendedName>
</protein>
<feature type="transmembrane region" description="Helical" evidence="8">
    <location>
        <begin position="172"/>
        <end position="192"/>
    </location>
</feature>
<dbReference type="PROSITE" id="PS50850">
    <property type="entry name" value="MFS"/>
    <property type="match status" value="1"/>
</dbReference>
<dbReference type="RefSeq" id="WP_250198418.1">
    <property type="nucleotide sequence ID" value="NZ_CP097636.1"/>
</dbReference>
<name>A0ABY4SB39_AQUTE</name>
<evidence type="ECO:0000256" key="5">
    <source>
        <dbReference type="ARBA" id="ARBA00022692"/>
    </source>
</evidence>
<keyword evidence="4" id="KW-1003">Cell membrane</keyword>
<keyword evidence="6 8" id="KW-1133">Transmembrane helix</keyword>
<dbReference type="Pfam" id="PF07690">
    <property type="entry name" value="MFS_1"/>
    <property type="match status" value="1"/>
</dbReference>
<evidence type="ECO:0000313" key="11">
    <source>
        <dbReference type="Proteomes" id="UP001056201"/>
    </source>
</evidence>
<sequence length="405" mass="41411">MSTSTAGALPAARAPLSLILVLGGLAAFAPLSIDLYLPAFPAIAADLGVPAGQVQYTLAAYFLGMALGQAVHGPLADRFGRKPPLYAGLALYLLASIGCALATDVAVLTALRFVQALGGCVCMVVPLAMVRDQFDPQTSARVLSRLMLVMGMAPMLAPLAGSAVLAAAGWRMMFWILAACGAAGLLACALVLPESLPPARRRPTSPLKALRTYAGLGRDRRFLGHALAMGLGSAGMFAYIAASPFVLIQLHGLSPQAYSLVFGANALGLVAASQLNHRWLKQLAAPVLLQRALWWTAAAGLLVLAVALLAGHWPAVALPGTLLGLFLFVGSLGFVNANAAAGAMAHQGHQAGSASALMGTLQFTLASLAGAAVGLLNDGSALPMGLAMALAGVLALLCYRTFGRD</sequence>
<keyword evidence="3 8" id="KW-0813">Transport</keyword>
<gene>
    <name evidence="10" type="ORF">MW290_14415</name>
</gene>
<dbReference type="PANTHER" id="PTHR23502">
    <property type="entry name" value="MAJOR FACILITATOR SUPERFAMILY"/>
    <property type="match status" value="1"/>
</dbReference>
<dbReference type="CDD" id="cd17320">
    <property type="entry name" value="MFS_MdfA_MDR_like"/>
    <property type="match status" value="1"/>
</dbReference>
<feature type="transmembrane region" description="Helical" evidence="8">
    <location>
        <begin position="356"/>
        <end position="376"/>
    </location>
</feature>
<dbReference type="InterPro" id="IPR020846">
    <property type="entry name" value="MFS_dom"/>
</dbReference>
<evidence type="ECO:0000256" key="1">
    <source>
        <dbReference type="ARBA" id="ARBA00004651"/>
    </source>
</evidence>
<evidence type="ECO:0000256" key="2">
    <source>
        <dbReference type="ARBA" id="ARBA00006236"/>
    </source>
</evidence>
<dbReference type="InterPro" id="IPR004812">
    <property type="entry name" value="Efflux_drug-R_Bcr/CmlA"/>
</dbReference>
<accession>A0ABY4SB39</accession>
<dbReference type="InterPro" id="IPR036259">
    <property type="entry name" value="MFS_trans_sf"/>
</dbReference>
<feature type="transmembrane region" description="Helical" evidence="8">
    <location>
        <begin position="256"/>
        <end position="272"/>
    </location>
</feature>
<feature type="transmembrane region" description="Helical" evidence="8">
    <location>
        <begin position="316"/>
        <end position="335"/>
    </location>
</feature>
<dbReference type="EMBL" id="CP097636">
    <property type="protein sequence ID" value="URI10213.1"/>
    <property type="molecule type" value="Genomic_DNA"/>
</dbReference>
<dbReference type="PANTHER" id="PTHR23502:SF132">
    <property type="entry name" value="POLYAMINE TRANSPORTER 2-RELATED"/>
    <property type="match status" value="1"/>
</dbReference>
<comment type="similarity">
    <text evidence="2 8">Belongs to the major facilitator superfamily. Bcr/CmlA family.</text>
</comment>
<feature type="transmembrane region" description="Helical" evidence="8">
    <location>
        <begin position="113"/>
        <end position="130"/>
    </location>
</feature>
<evidence type="ECO:0000256" key="6">
    <source>
        <dbReference type="ARBA" id="ARBA00022989"/>
    </source>
</evidence>
<feature type="transmembrane region" description="Helical" evidence="8">
    <location>
        <begin position="292"/>
        <end position="310"/>
    </location>
</feature>
<feature type="transmembrane region" description="Helical" evidence="8">
    <location>
        <begin position="54"/>
        <end position="73"/>
    </location>
</feature>
<keyword evidence="11" id="KW-1185">Reference proteome</keyword>
<dbReference type="NCBIfam" id="TIGR00710">
    <property type="entry name" value="efflux_Bcr_CflA"/>
    <property type="match status" value="1"/>
</dbReference>
<proteinExistence type="inferred from homology"/>
<dbReference type="Gene3D" id="1.20.1720.10">
    <property type="entry name" value="Multidrug resistance protein D"/>
    <property type="match status" value="1"/>
</dbReference>
<organism evidence="10 11">
    <name type="scientific">Aquincola tertiaricarbonis</name>
    <dbReference type="NCBI Taxonomy" id="391953"/>
    <lineage>
        <taxon>Bacteria</taxon>
        <taxon>Pseudomonadati</taxon>
        <taxon>Pseudomonadota</taxon>
        <taxon>Betaproteobacteria</taxon>
        <taxon>Burkholderiales</taxon>
        <taxon>Sphaerotilaceae</taxon>
        <taxon>Aquincola</taxon>
    </lineage>
</organism>
<feature type="transmembrane region" description="Helical" evidence="8">
    <location>
        <begin position="85"/>
        <end position="107"/>
    </location>
</feature>
<dbReference type="SUPFAM" id="SSF103473">
    <property type="entry name" value="MFS general substrate transporter"/>
    <property type="match status" value="1"/>
</dbReference>
<reference evidence="10" key="1">
    <citation type="submission" date="2022-05" db="EMBL/GenBank/DDBJ databases">
        <title>An RpoN-dependent PEP-CTERM gene is involved in floc formation of an Aquincola tertiaricarbonis strain.</title>
        <authorList>
            <person name="Qiu D."/>
            <person name="Xia M."/>
        </authorList>
    </citation>
    <scope>NUCLEOTIDE SEQUENCE</scope>
    <source>
        <strain evidence="10">RN12</strain>
    </source>
</reference>
<evidence type="ECO:0000256" key="8">
    <source>
        <dbReference type="RuleBase" id="RU365088"/>
    </source>
</evidence>
<comment type="subcellular location">
    <subcellularLocation>
        <location evidence="8">Cell inner membrane</location>
        <topology evidence="8">Multi-pass membrane protein</topology>
    </subcellularLocation>
    <subcellularLocation>
        <location evidence="1">Cell membrane</location>
        <topology evidence="1">Multi-pass membrane protein</topology>
    </subcellularLocation>
</comment>
<dbReference type="NCBIfam" id="NF008314">
    <property type="entry name" value="PRK11102.1"/>
    <property type="match status" value="1"/>
</dbReference>
<feature type="transmembrane region" description="Helical" evidence="8">
    <location>
        <begin position="382"/>
        <end position="402"/>
    </location>
</feature>
<evidence type="ECO:0000259" key="9">
    <source>
        <dbReference type="PROSITE" id="PS50850"/>
    </source>
</evidence>
<keyword evidence="7 8" id="KW-0472">Membrane</keyword>
<keyword evidence="5 8" id="KW-0812">Transmembrane</keyword>